<name>A0A0C2J0Y6_9PEZI</name>
<feature type="signal peptide" evidence="2">
    <location>
        <begin position="1"/>
        <end position="16"/>
    </location>
</feature>
<dbReference type="Proteomes" id="UP000031575">
    <property type="component" value="Unassembled WGS sequence"/>
</dbReference>
<keyword evidence="2" id="KW-0732">Signal</keyword>
<feature type="compositionally biased region" description="Basic and acidic residues" evidence="1">
    <location>
        <begin position="20"/>
        <end position="37"/>
    </location>
</feature>
<feature type="region of interest" description="Disordered" evidence="1">
    <location>
        <begin position="18"/>
        <end position="77"/>
    </location>
</feature>
<keyword evidence="4" id="KW-1185">Reference proteome</keyword>
<evidence type="ECO:0000313" key="4">
    <source>
        <dbReference type="Proteomes" id="UP000031575"/>
    </source>
</evidence>
<reference evidence="3 4" key="1">
    <citation type="journal article" date="2014" name="BMC Genomics">
        <title>Comparative genomics of the major fungal agents of human and animal Sporotrichosis: Sporothrix schenckii and Sporothrix brasiliensis.</title>
        <authorList>
            <person name="Teixeira M.M."/>
            <person name="de Almeida L.G."/>
            <person name="Kubitschek-Barreira P."/>
            <person name="Alves F.L."/>
            <person name="Kioshima E.S."/>
            <person name="Abadio A.K."/>
            <person name="Fernandes L."/>
            <person name="Derengowski L.S."/>
            <person name="Ferreira K.S."/>
            <person name="Souza R.C."/>
            <person name="Ruiz J.C."/>
            <person name="de Andrade N.C."/>
            <person name="Paes H.C."/>
            <person name="Nicola A.M."/>
            <person name="Albuquerque P."/>
            <person name="Gerber A.L."/>
            <person name="Martins V.P."/>
            <person name="Peconick L.D."/>
            <person name="Neto A.V."/>
            <person name="Chaucanez C.B."/>
            <person name="Silva P.A."/>
            <person name="Cunha O.L."/>
            <person name="de Oliveira F.F."/>
            <person name="dos Santos T.C."/>
            <person name="Barros A.L."/>
            <person name="Soares M.A."/>
            <person name="de Oliveira L.M."/>
            <person name="Marini M.M."/>
            <person name="Villalobos-Duno H."/>
            <person name="Cunha M.M."/>
            <person name="de Hoog S."/>
            <person name="da Silveira J.F."/>
            <person name="Henrissat B."/>
            <person name="Nino-Vega G.A."/>
            <person name="Cisalpino P.S."/>
            <person name="Mora-Montes H.M."/>
            <person name="Almeida S.R."/>
            <person name="Stajich J.E."/>
            <person name="Lopes-Bezerra L.M."/>
            <person name="Vasconcelos A.T."/>
            <person name="Felipe M.S."/>
        </authorList>
    </citation>
    <scope>NUCLEOTIDE SEQUENCE [LARGE SCALE GENOMIC DNA]</scope>
    <source>
        <strain evidence="3 4">5110</strain>
    </source>
</reference>
<evidence type="ECO:0000256" key="2">
    <source>
        <dbReference type="SAM" id="SignalP"/>
    </source>
</evidence>
<dbReference type="GeneID" id="63676546"/>
<feature type="chain" id="PRO_5002150964" evidence="2">
    <location>
        <begin position="17"/>
        <end position="152"/>
    </location>
</feature>
<evidence type="ECO:0000256" key="1">
    <source>
        <dbReference type="SAM" id="MobiDB-lite"/>
    </source>
</evidence>
<dbReference type="EMBL" id="AWTV01000006">
    <property type="protein sequence ID" value="KIH92630.1"/>
    <property type="molecule type" value="Genomic_DNA"/>
</dbReference>
<feature type="compositionally biased region" description="Low complexity" evidence="1">
    <location>
        <begin position="60"/>
        <end position="75"/>
    </location>
</feature>
<dbReference type="HOGENOM" id="CLU_1723523_0_0_1"/>
<dbReference type="AlphaFoldDB" id="A0A0C2J0Y6"/>
<accession>A0A0C2J0Y6</accession>
<proteinExistence type="predicted"/>
<gene>
    <name evidence="3" type="ORF">SPBR_03322</name>
</gene>
<protein>
    <submittedName>
        <fullName evidence="3">Uncharacterized protein</fullName>
    </submittedName>
</protein>
<dbReference type="RefSeq" id="XP_040620640.1">
    <property type="nucleotide sequence ID" value="XM_040761625.1"/>
</dbReference>
<dbReference type="OrthoDB" id="10448958at2759"/>
<organism evidence="3 4">
    <name type="scientific">Sporothrix brasiliensis 5110</name>
    <dbReference type="NCBI Taxonomy" id="1398154"/>
    <lineage>
        <taxon>Eukaryota</taxon>
        <taxon>Fungi</taxon>
        <taxon>Dikarya</taxon>
        <taxon>Ascomycota</taxon>
        <taxon>Pezizomycotina</taxon>
        <taxon>Sordariomycetes</taxon>
        <taxon>Sordariomycetidae</taxon>
        <taxon>Ophiostomatales</taxon>
        <taxon>Ophiostomataceae</taxon>
        <taxon>Sporothrix</taxon>
    </lineage>
</organism>
<evidence type="ECO:0000313" key="3">
    <source>
        <dbReference type="EMBL" id="KIH92630.1"/>
    </source>
</evidence>
<comment type="caution">
    <text evidence="3">The sequence shown here is derived from an EMBL/GenBank/DDBJ whole genome shotgun (WGS) entry which is preliminary data.</text>
</comment>
<sequence length="152" mass="15870">MLFINILGWAAVGVLAGPVADRHSPPRNDVAKDRHNPGQEARAAPSQTSSQPSPQPSPRPSSLAAPTPSSVSSTSHDSNCTSTMYLNLFTYPFNPSTRTVHLTTVTSTYSVDCHGCRYLETINIGGLGPVLQGGNTTTDAVPATVTAFACSA</sequence>
<dbReference type="VEuPathDB" id="FungiDB:SPBR_03322"/>